<proteinExistence type="predicted"/>
<reference evidence="2 3" key="1">
    <citation type="journal article" date="2012" name="J. Bacteriol.">
        <title>Genome sequence of Sphingobium indicum B90A, a hexachlorocyclohexane-degrading bacterium.</title>
        <authorList>
            <person name="Anand S."/>
            <person name="Sangwan N."/>
            <person name="Lata P."/>
            <person name="Kaur J."/>
            <person name="Dua A."/>
            <person name="Singh A.K."/>
            <person name="Verma M."/>
            <person name="Kaur J."/>
            <person name="Khurana J.P."/>
            <person name="Khurana P."/>
            <person name="Mathur S."/>
            <person name="Lal R."/>
        </authorList>
    </citation>
    <scope>NUCLEOTIDE SEQUENCE [LARGE SCALE GENOMIC DNA]</scope>
    <source>
        <strain evidence="3">DSM 16412 / CCM 7286 / MTCC 6364 / B90A</strain>
    </source>
</reference>
<dbReference type="AlphaFoldDB" id="A0A1L5BNX6"/>
<dbReference type="Pfam" id="PF21834">
    <property type="entry name" value="DUF6894"/>
    <property type="match status" value="1"/>
</dbReference>
<organism evidence="2 3">
    <name type="scientific">Sphingobium indicum (strain DSM 16412 / CCM 7286 / MTCC 6364 / B90A)</name>
    <dbReference type="NCBI Taxonomy" id="861109"/>
    <lineage>
        <taxon>Bacteria</taxon>
        <taxon>Pseudomonadati</taxon>
        <taxon>Pseudomonadota</taxon>
        <taxon>Alphaproteobacteria</taxon>
        <taxon>Sphingomonadales</taxon>
        <taxon>Sphingomonadaceae</taxon>
        <taxon>Sphingobium</taxon>
    </lineage>
</organism>
<accession>A0A1L5BNX6</accession>
<gene>
    <name evidence="2" type="ORF">SIDU_08735</name>
</gene>
<evidence type="ECO:0000259" key="1">
    <source>
        <dbReference type="Pfam" id="PF21834"/>
    </source>
</evidence>
<name>A0A1L5BNX6_SPHIB</name>
<dbReference type="EMBL" id="CP013070">
    <property type="protein sequence ID" value="APL94579.1"/>
    <property type="molecule type" value="Genomic_DNA"/>
</dbReference>
<dbReference type="Proteomes" id="UP000004550">
    <property type="component" value="Chromosome"/>
</dbReference>
<feature type="domain" description="DUF6894" evidence="1">
    <location>
        <begin position="4"/>
        <end position="71"/>
    </location>
</feature>
<dbReference type="KEGG" id="sinb:SIDU_08735"/>
<evidence type="ECO:0000313" key="2">
    <source>
        <dbReference type="EMBL" id="APL94579.1"/>
    </source>
</evidence>
<dbReference type="RefSeq" id="WP_007687224.1">
    <property type="nucleotide sequence ID" value="NZ_CP013070.1"/>
</dbReference>
<sequence length="79" mass="9061">MPIFHIHLFNDDNVIDEAGQQFADVAEARAEAVRSGREIIAEHVIHGRPINLDHHLVLQDDQGRRLETIYFRDVVTFDG</sequence>
<dbReference type="InterPro" id="IPR054189">
    <property type="entry name" value="DUF6894"/>
</dbReference>
<evidence type="ECO:0000313" key="3">
    <source>
        <dbReference type="Proteomes" id="UP000004550"/>
    </source>
</evidence>
<protein>
    <recommendedName>
        <fullName evidence="1">DUF6894 domain-containing protein</fullName>
    </recommendedName>
</protein>